<sequence>MHTKDIAQAEGVTKIHVITMLDRRIVEAFQQRCYSLISYNYLTAIWIKLNDNDKPSDVLAIALEENNSLHILIINQLFLRIIVLKYKDDAHNTFFITKLNLNDSLQSKCLPKNPDNEIVDRQDEWQYQNSITGQWYHWRTVYKRQNNPTEWRVNWLNVAPKSYLGVIVYLAPYGEFKSLQTSLAQLSHLLSNNPRPIAIFHEGDLSDNNIQQSLAQTLGNHTPLTFERIKFSNSPIQPGRAHRRWSPKYFHMCRFFTLMLPSHPLLTLFTFYWRLDTHSYILGQKPIKDPFDIMKKRNIQYAFTMANIDD</sequence>
<evidence type="ECO:0000313" key="3">
    <source>
        <dbReference type="EMBL" id="CAF4076229.1"/>
    </source>
</evidence>
<feature type="non-terminal residue" evidence="3">
    <location>
        <position position="1"/>
    </location>
</feature>
<proteinExistence type="inferred from homology"/>
<dbReference type="SUPFAM" id="SSF53448">
    <property type="entry name" value="Nucleotide-diphospho-sugar transferases"/>
    <property type="match status" value="1"/>
</dbReference>
<dbReference type="PANTHER" id="PTHR31121">
    <property type="entry name" value="ALPHA-1,2 MANNOSYLTRANSFERASE KTR1"/>
    <property type="match status" value="1"/>
</dbReference>
<dbReference type="GO" id="GO:0000026">
    <property type="term" value="F:alpha-1,2-mannosyltransferase activity"/>
    <property type="evidence" value="ECO:0007669"/>
    <property type="project" value="TreeGrafter"/>
</dbReference>
<dbReference type="GO" id="GO:0005794">
    <property type="term" value="C:Golgi apparatus"/>
    <property type="evidence" value="ECO:0007669"/>
    <property type="project" value="TreeGrafter"/>
</dbReference>
<dbReference type="EMBL" id="CAJOBE010009064">
    <property type="protein sequence ID" value="CAF4076229.1"/>
    <property type="molecule type" value="Genomic_DNA"/>
</dbReference>
<evidence type="ECO:0000256" key="2">
    <source>
        <dbReference type="ARBA" id="ARBA00022679"/>
    </source>
</evidence>
<dbReference type="InterPro" id="IPR002685">
    <property type="entry name" value="Glyco_trans_15"/>
</dbReference>
<dbReference type="PANTHER" id="PTHR31121:SF6">
    <property type="entry name" value="ALPHA-1,2 MANNOSYLTRANSFERASE KTR1"/>
    <property type="match status" value="1"/>
</dbReference>
<comment type="similarity">
    <text evidence="1">Belongs to the glycosyltransferase 15 family.</text>
</comment>
<evidence type="ECO:0000256" key="1">
    <source>
        <dbReference type="ARBA" id="ARBA00007677"/>
    </source>
</evidence>
<keyword evidence="2" id="KW-0808">Transferase</keyword>
<dbReference type="InterPro" id="IPR029044">
    <property type="entry name" value="Nucleotide-diphossugar_trans"/>
</dbReference>
<comment type="caution">
    <text evidence="3">The sequence shown here is derived from an EMBL/GenBank/DDBJ whole genome shotgun (WGS) entry which is preliminary data.</text>
</comment>
<dbReference type="GO" id="GO:0016020">
    <property type="term" value="C:membrane"/>
    <property type="evidence" value="ECO:0007669"/>
    <property type="project" value="InterPro"/>
</dbReference>
<evidence type="ECO:0000313" key="4">
    <source>
        <dbReference type="Proteomes" id="UP000663874"/>
    </source>
</evidence>
<dbReference type="Proteomes" id="UP000663874">
    <property type="component" value="Unassembled WGS sequence"/>
</dbReference>
<dbReference type="Gene3D" id="3.90.550.10">
    <property type="entry name" value="Spore Coat Polysaccharide Biosynthesis Protein SpsA, Chain A"/>
    <property type="match status" value="1"/>
</dbReference>
<dbReference type="GO" id="GO:0006487">
    <property type="term" value="P:protein N-linked glycosylation"/>
    <property type="evidence" value="ECO:0007669"/>
    <property type="project" value="TreeGrafter"/>
</dbReference>
<gene>
    <name evidence="3" type="ORF">FNK824_LOCUS30095</name>
</gene>
<accession>A0A819T615</accession>
<organism evidence="3 4">
    <name type="scientific">Rotaria sordida</name>
    <dbReference type="NCBI Taxonomy" id="392033"/>
    <lineage>
        <taxon>Eukaryota</taxon>
        <taxon>Metazoa</taxon>
        <taxon>Spiralia</taxon>
        <taxon>Gnathifera</taxon>
        <taxon>Rotifera</taxon>
        <taxon>Eurotatoria</taxon>
        <taxon>Bdelloidea</taxon>
        <taxon>Philodinida</taxon>
        <taxon>Philodinidae</taxon>
        <taxon>Rotaria</taxon>
    </lineage>
</organism>
<protein>
    <submittedName>
        <fullName evidence="3">Uncharacterized protein</fullName>
    </submittedName>
</protein>
<reference evidence="3" key="1">
    <citation type="submission" date="2021-02" db="EMBL/GenBank/DDBJ databases">
        <authorList>
            <person name="Nowell W R."/>
        </authorList>
    </citation>
    <scope>NUCLEOTIDE SEQUENCE</scope>
</reference>
<dbReference type="AlphaFoldDB" id="A0A819T615"/>
<dbReference type="GO" id="GO:0000032">
    <property type="term" value="P:cell wall mannoprotein biosynthetic process"/>
    <property type="evidence" value="ECO:0007669"/>
    <property type="project" value="TreeGrafter"/>
</dbReference>
<name>A0A819T615_9BILA</name>